<dbReference type="RefSeq" id="XP_003059140.1">
    <property type="nucleotide sequence ID" value="XM_003059094.1"/>
</dbReference>
<dbReference type="KEGG" id="mpp:MICPUCDRAFT_58675"/>
<feature type="compositionally biased region" description="Basic and acidic residues" evidence="1">
    <location>
        <begin position="40"/>
        <end position="63"/>
    </location>
</feature>
<protein>
    <submittedName>
        <fullName evidence="3">Predicted protein</fullName>
    </submittedName>
</protein>
<dbReference type="OMA" id="NATEHAC"/>
<dbReference type="OrthoDB" id="10632589at2759"/>
<keyword evidence="2" id="KW-0472">Membrane</keyword>
<name>C1MU57_MICPC</name>
<evidence type="ECO:0000256" key="2">
    <source>
        <dbReference type="SAM" id="Phobius"/>
    </source>
</evidence>
<dbReference type="Proteomes" id="UP000001876">
    <property type="component" value="Unassembled WGS sequence"/>
</dbReference>
<sequence length="475" mass="54589">MDLERGERRPRREGERRHRDDGRGERRHRDDGRGERRHRDRDNPRERRERGDPRAGHGGEARRGPPRPGRRRPPHLIRRHKKPKPPGLHVMGVKVTFWRVSLLAFLLAFCVVAGAWLAPSYERYKNRPSTVRQFCEVLDSNADTGCVAVRLLYESDCDNPYAYNSAAEGGGTTKAQDKAACEAMMKRLCVYSDDQKAASDAWPPDPNAISPDLRAAYVARYPNATEHACWYPPGEMERGMTFTPPREYWDDFFNALMTMIPILFGLLLSFWCVVRRKRTHPELEDEEMLSGLFDEVVSHKDGMRALAEEQSRAVRSLQAKLDREQEKRIDFVLEVEKEKKERLMSEDNIKHAVNANLRSMESKLAAEMAARLAQALGKKGKRAAKKFEKERLLNSGDGGTRPDSAASIYEEHERDYARRRAALADDIEAQRSAFHKRLADRKARPEPGERREGRERGGDRGERRSKSRGPRRDRA</sequence>
<feature type="compositionally biased region" description="Basic and acidic residues" evidence="1">
    <location>
        <begin position="440"/>
        <end position="475"/>
    </location>
</feature>
<organism evidence="4">
    <name type="scientific">Micromonas pusilla (strain CCMP1545)</name>
    <name type="common">Picoplanktonic green alga</name>
    <dbReference type="NCBI Taxonomy" id="564608"/>
    <lineage>
        <taxon>Eukaryota</taxon>
        <taxon>Viridiplantae</taxon>
        <taxon>Chlorophyta</taxon>
        <taxon>Mamiellophyceae</taxon>
        <taxon>Mamiellales</taxon>
        <taxon>Mamiellaceae</taxon>
        <taxon>Micromonas</taxon>
    </lineage>
</organism>
<gene>
    <name evidence="3" type="ORF">MICPUCDRAFT_58675</name>
</gene>
<dbReference type="GeneID" id="9684506"/>
<dbReference type="AlphaFoldDB" id="C1MU57"/>
<feature type="transmembrane region" description="Helical" evidence="2">
    <location>
        <begin position="97"/>
        <end position="118"/>
    </location>
</feature>
<keyword evidence="2" id="KW-1133">Transmembrane helix</keyword>
<feature type="transmembrane region" description="Helical" evidence="2">
    <location>
        <begin position="252"/>
        <end position="274"/>
    </location>
</feature>
<evidence type="ECO:0000313" key="3">
    <source>
        <dbReference type="EMBL" id="EEH56272.1"/>
    </source>
</evidence>
<feature type="compositionally biased region" description="Basic residues" evidence="1">
    <location>
        <begin position="64"/>
        <end position="84"/>
    </location>
</feature>
<feature type="region of interest" description="Disordered" evidence="1">
    <location>
        <begin position="378"/>
        <end position="408"/>
    </location>
</feature>
<keyword evidence="2" id="KW-0812">Transmembrane</keyword>
<proteinExistence type="predicted"/>
<keyword evidence="4" id="KW-1185">Reference proteome</keyword>
<dbReference type="EMBL" id="GG663740">
    <property type="protein sequence ID" value="EEH56272.1"/>
    <property type="molecule type" value="Genomic_DNA"/>
</dbReference>
<feature type="region of interest" description="Disordered" evidence="1">
    <location>
        <begin position="433"/>
        <end position="475"/>
    </location>
</feature>
<feature type="region of interest" description="Disordered" evidence="1">
    <location>
        <begin position="1"/>
        <end position="88"/>
    </location>
</feature>
<evidence type="ECO:0000256" key="1">
    <source>
        <dbReference type="SAM" id="MobiDB-lite"/>
    </source>
</evidence>
<evidence type="ECO:0000313" key="4">
    <source>
        <dbReference type="Proteomes" id="UP000001876"/>
    </source>
</evidence>
<feature type="compositionally biased region" description="Basic and acidic residues" evidence="1">
    <location>
        <begin position="1"/>
        <end position="34"/>
    </location>
</feature>
<reference evidence="3 4" key="1">
    <citation type="journal article" date="2009" name="Science">
        <title>Green evolution and dynamic adaptations revealed by genomes of the marine picoeukaryotes Micromonas.</title>
        <authorList>
            <person name="Worden A.Z."/>
            <person name="Lee J.H."/>
            <person name="Mock T."/>
            <person name="Rouze P."/>
            <person name="Simmons M.P."/>
            <person name="Aerts A.L."/>
            <person name="Allen A.E."/>
            <person name="Cuvelier M.L."/>
            <person name="Derelle E."/>
            <person name="Everett M.V."/>
            <person name="Foulon E."/>
            <person name="Grimwood J."/>
            <person name="Gundlach H."/>
            <person name="Henrissat B."/>
            <person name="Napoli C."/>
            <person name="McDonald S.M."/>
            <person name="Parker M.S."/>
            <person name="Rombauts S."/>
            <person name="Salamov A."/>
            <person name="Von Dassow P."/>
            <person name="Badger J.H."/>
            <person name="Coutinho P.M."/>
            <person name="Demir E."/>
            <person name="Dubchak I."/>
            <person name="Gentemann C."/>
            <person name="Eikrem W."/>
            <person name="Gready J.E."/>
            <person name="John U."/>
            <person name="Lanier W."/>
            <person name="Lindquist E.A."/>
            <person name="Lucas S."/>
            <person name="Mayer K.F."/>
            <person name="Moreau H."/>
            <person name="Not F."/>
            <person name="Otillar R."/>
            <person name="Panaud O."/>
            <person name="Pangilinan J."/>
            <person name="Paulsen I."/>
            <person name="Piegu B."/>
            <person name="Poliakov A."/>
            <person name="Robbens S."/>
            <person name="Schmutz J."/>
            <person name="Toulza E."/>
            <person name="Wyss T."/>
            <person name="Zelensky A."/>
            <person name="Zhou K."/>
            <person name="Armbrust E.V."/>
            <person name="Bhattacharya D."/>
            <person name="Goodenough U.W."/>
            <person name="Van de Peer Y."/>
            <person name="Grigoriev I.V."/>
        </authorList>
    </citation>
    <scope>NUCLEOTIDE SEQUENCE [LARGE SCALE GENOMIC DNA]</scope>
    <source>
        <strain evidence="3 4">CCMP1545</strain>
    </source>
</reference>
<accession>C1MU57</accession>